<reference evidence="1 2" key="1">
    <citation type="submission" date="2020-07" db="EMBL/GenBank/DDBJ databases">
        <title>Characterization and genome sequencing of isolate MD1, a novel member within the family Lachnospiraceae.</title>
        <authorList>
            <person name="Rettenmaier R."/>
            <person name="Di Bello L."/>
            <person name="Zinser C."/>
            <person name="Scheitz K."/>
            <person name="Liebl W."/>
            <person name="Zverlov V."/>
        </authorList>
    </citation>
    <scope>NUCLEOTIDE SEQUENCE [LARGE SCALE GENOMIC DNA]</scope>
    <source>
        <strain evidence="1 2">MD1</strain>
    </source>
</reference>
<accession>A0A839K2X6</accession>
<gene>
    <name evidence="1" type="ORF">H0486_15045</name>
</gene>
<organism evidence="1 2">
    <name type="scientific">Variimorphobacter saccharofermentans</name>
    <dbReference type="NCBI Taxonomy" id="2755051"/>
    <lineage>
        <taxon>Bacteria</taxon>
        <taxon>Bacillati</taxon>
        <taxon>Bacillota</taxon>
        <taxon>Clostridia</taxon>
        <taxon>Lachnospirales</taxon>
        <taxon>Lachnospiraceae</taxon>
        <taxon>Variimorphobacter</taxon>
    </lineage>
</organism>
<protein>
    <submittedName>
        <fullName evidence="1">Uncharacterized protein</fullName>
    </submittedName>
</protein>
<dbReference type="Proteomes" id="UP000574276">
    <property type="component" value="Unassembled WGS sequence"/>
</dbReference>
<sequence>MDNFISKINEIQNLIKNTAFLFYQQKNEMGYAQLGETLEALIVGVNELINYEKNEEDIEKKEKRINLVLSEAMKAIEVNDTILLSDILLFDLSDLIKDL</sequence>
<proteinExistence type="predicted"/>
<dbReference type="AlphaFoldDB" id="A0A839K2X6"/>
<keyword evidence="2" id="KW-1185">Reference proteome</keyword>
<dbReference type="EMBL" id="JACEGA010000001">
    <property type="protein sequence ID" value="MBB2184194.1"/>
    <property type="molecule type" value="Genomic_DNA"/>
</dbReference>
<evidence type="ECO:0000313" key="2">
    <source>
        <dbReference type="Proteomes" id="UP000574276"/>
    </source>
</evidence>
<name>A0A839K2X6_9FIRM</name>
<evidence type="ECO:0000313" key="1">
    <source>
        <dbReference type="EMBL" id="MBB2184194.1"/>
    </source>
</evidence>
<dbReference type="RefSeq" id="WP_228353786.1">
    <property type="nucleotide sequence ID" value="NZ_JACEGA010000001.1"/>
</dbReference>
<comment type="caution">
    <text evidence="1">The sequence shown here is derived from an EMBL/GenBank/DDBJ whole genome shotgun (WGS) entry which is preliminary data.</text>
</comment>